<reference evidence="1 2" key="1">
    <citation type="submission" date="2020-02" db="EMBL/GenBank/DDBJ databases">
        <authorList>
            <person name="Ma Q."/>
            <person name="Huang Y."/>
            <person name="Song X."/>
            <person name="Pei D."/>
        </authorList>
    </citation>
    <scope>NUCLEOTIDE SEQUENCE [LARGE SCALE GENOMIC DNA]</scope>
    <source>
        <strain evidence="1">Sxm20200214</strain>
        <tissue evidence="1">Leaf</tissue>
    </source>
</reference>
<name>A0A8X7WI20_BRACI</name>
<dbReference type="EMBL" id="JAAMPC010000001">
    <property type="protein sequence ID" value="KAG2331244.1"/>
    <property type="molecule type" value="Genomic_DNA"/>
</dbReference>
<protein>
    <submittedName>
        <fullName evidence="1">Uncharacterized protein</fullName>
    </submittedName>
</protein>
<gene>
    <name evidence="1" type="ORF">Bca52824_002424</name>
</gene>
<accession>A0A8X7WI20</accession>
<evidence type="ECO:0000313" key="1">
    <source>
        <dbReference type="EMBL" id="KAG2331244.1"/>
    </source>
</evidence>
<evidence type="ECO:0000313" key="2">
    <source>
        <dbReference type="Proteomes" id="UP000886595"/>
    </source>
</evidence>
<organism evidence="1 2">
    <name type="scientific">Brassica carinata</name>
    <name type="common">Ethiopian mustard</name>
    <name type="synonym">Abyssinian cabbage</name>
    <dbReference type="NCBI Taxonomy" id="52824"/>
    <lineage>
        <taxon>Eukaryota</taxon>
        <taxon>Viridiplantae</taxon>
        <taxon>Streptophyta</taxon>
        <taxon>Embryophyta</taxon>
        <taxon>Tracheophyta</taxon>
        <taxon>Spermatophyta</taxon>
        <taxon>Magnoliopsida</taxon>
        <taxon>eudicotyledons</taxon>
        <taxon>Gunneridae</taxon>
        <taxon>Pentapetalae</taxon>
        <taxon>rosids</taxon>
        <taxon>malvids</taxon>
        <taxon>Brassicales</taxon>
        <taxon>Brassicaceae</taxon>
        <taxon>Brassiceae</taxon>
        <taxon>Brassica</taxon>
    </lineage>
</organism>
<dbReference type="Proteomes" id="UP000886595">
    <property type="component" value="Unassembled WGS sequence"/>
</dbReference>
<sequence>MTHKALSFPTPLVHHPSVGTGDTHHLVSLTSTSYGSLLLTGSQTPPTNICLLVSHSPSQIWAHASRSLVKKYFTRILTGNKIDGVLEGSQSNAYGDKKNERPELDGRNITINKVQSCGVSSGDVAAEMIVETVVEVAVDTAVEAVVVMGIRVYKRTAVQEKKVDKAEEFDGGGGNKTVV</sequence>
<proteinExistence type="predicted"/>
<dbReference type="AlphaFoldDB" id="A0A8X7WI20"/>
<comment type="caution">
    <text evidence="1">The sequence shown here is derived from an EMBL/GenBank/DDBJ whole genome shotgun (WGS) entry which is preliminary data.</text>
</comment>
<keyword evidence="2" id="KW-1185">Reference proteome</keyword>